<sequence>MLTRQEIEKEYQAILSQLSDPEVVSNWEKFENLTENKNRLEKLLEKISALEDFEKQIAENETIISAGEDFDLTTLAKEETQALREKTRTLKVELENLFGESAPVKKGKSSTAAIVEIRAGVGGEEAALFAQDLFRMYSGFARSQGWQLETLDSSRTELGGLKEIIFELKSGTTSQARDVFAKMKYEGGVHRVQRIPDTEKSGRVHTSTITVAVLLKPKEIGGLKTNPSDLKIDFFNASGPGGQNVNKRKTAVRIVHLPSGMTVTSRTERNQMQNKENALAILAARLLEHEVSEEERKVSGTRRSQIGRGKRAEKIRTYNFPQDRITDHRVKKSWHNLEGVLEGKLDSVIDELQKEYPEY</sequence>
<dbReference type="EMBL" id="MHTO01000014">
    <property type="protein sequence ID" value="OHA62419.1"/>
    <property type="molecule type" value="Genomic_DNA"/>
</dbReference>
<dbReference type="STRING" id="1802443.A2117_01185"/>
<dbReference type="GO" id="GO:0003747">
    <property type="term" value="F:translation release factor activity"/>
    <property type="evidence" value="ECO:0007669"/>
    <property type="project" value="InterPro"/>
</dbReference>
<dbReference type="InterPro" id="IPR045853">
    <property type="entry name" value="Pep_chain_release_fac_I_sf"/>
</dbReference>
<dbReference type="PANTHER" id="PTHR43804:SF7">
    <property type="entry name" value="LD18447P"/>
    <property type="match status" value="1"/>
</dbReference>
<dbReference type="InterPro" id="IPR005139">
    <property type="entry name" value="PCRF"/>
</dbReference>
<comment type="similarity">
    <text evidence="1">Belongs to the prokaryotic/mitochondrial release factor family.</text>
</comment>
<name>A0A1G2QQL5_9BACT</name>
<evidence type="ECO:0000313" key="6">
    <source>
        <dbReference type="Proteomes" id="UP000179245"/>
    </source>
</evidence>
<dbReference type="Pfam" id="PF00472">
    <property type="entry name" value="RF-1"/>
    <property type="match status" value="1"/>
</dbReference>
<evidence type="ECO:0000259" key="4">
    <source>
        <dbReference type="SMART" id="SM00937"/>
    </source>
</evidence>
<gene>
    <name evidence="5" type="ORF">A2117_01185</name>
</gene>
<proteinExistence type="inferred from homology"/>
<dbReference type="Gene3D" id="3.30.160.20">
    <property type="match status" value="1"/>
</dbReference>
<evidence type="ECO:0000256" key="3">
    <source>
        <dbReference type="ARBA" id="ARBA00022917"/>
    </source>
</evidence>
<comment type="caution">
    <text evidence="5">The sequence shown here is derived from an EMBL/GenBank/DDBJ whole genome shotgun (WGS) entry which is preliminary data.</text>
</comment>
<evidence type="ECO:0000256" key="1">
    <source>
        <dbReference type="ARBA" id="ARBA00010835"/>
    </source>
</evidence>
<keyword evidence="2" id="KW-0488">Methylation</keyword>
<dbReference type="SMART" id="SM00937">
    <property type="entry name" value="PCRF"/>
    <property type="match status" value="1"/>
</dbReference>
<dbReference type="Gene3D" id="3.30.70.1660">
    <property type="match status" value="1"/>
</dbReference>
<dbReference type="PANTHER" id="PTHR43804">
    <property type="entry name" value="LD18447P"/>
    <property type="match status" value="1"/>
</dbReference>
<evidence type="ECO:0000313" key="5">
    <source>
        <dbReference type="EMBL" id="OHA62419.1"/>
    </source>
</evidence>
<accession>A0A1G2QQL5</accession>
<organism evidence="5 6">
    <name type="scientific">Candidatus Wildermuthbacteria bacterium GWA2_46_15</name>
    <dbReference type="NCBI Taxonomy" id="1802443"/>
    <lineage>
        <taxon>Bacteria</taxon>
        <taxon>Candidatus Wildermuthiibacteriota</taxon>
    </lineage>
</organism>
<reference evidence="5 6" key="1">
    <citation type="journal article" date="2016" name="Nat. Commun.">
        <title>Thousands of microbial genomes shed light on interconnected biogeochemical processes in an aquifer system.</title>
        <authorList>
            <person name="Anantharaman K."/>
            <person name="Brown C.T."/>
            <person name="Hug L.A."/>
            <person name="Sharon I."/>
            <person name="Castelle C.J."/>
            <person name="Probst A.J."/>
            <person name="Thomas B.C."/>
            <person name="Singh A."/>
            <person name="Wilkins M.J."/>
            <person name="Karaoz U."/>
            <person name="Brodie E.L."/>
            <person name="Williams K.H."/>
            <person name="Hubbard S.S."/>
            <person name="Banfield J.F."/>
        </authorList>
    </citation>
    <scope>NUCLEOTIDE SEQUENCE [LARGE SCALE GENOMIC DNA]</scope>
</reference>
<dbReference type="Pfam" id="PF03462">
    <property type="entry name" value="PCRF"/>
    <property type="match status" value="1"/>
</dbReference>
<dbReference type="GO" id="GO:0005737">
    <property type="term" value="C:cytoplasm"/>
    <property type="evidence" value="ECO:0007669"/>
    <property type="project" value="UniProtKB-ARBA"/>
</dbReference>
<dbReference type="SUPFAM" id="SSF75620">
    <property type="entry name" value="Release factor"/>
    <property type="match status" value="1"/>
</dbReference>
<dbReference type="AlphaFoldDB" id="A0A1G2QQL5"/>
<feature type="domain" description="Peptide chain release factor" evidence="4">
    <location>
        <begin position="61"/>
        <end position="186"/>
    </location>
</feature>
<evidence type="ECO:0000256" key="2">
    <source>
        <dbReference type="ARBA" id="ARBA00022481"/>
    </source>
</evidence>
<protein>
    <submittedName>
        <fullName evidence="5">Peptide chain release factor 1</fullName>
    </submittedName>
</protein>
<dbReference type="InterPro" id="IPR000352">
    <property type="entry name" value="Pep_chain_release_fac_I"/>
</dbReference>
<keyword evidence="3" id="KW-0648">Protein biosynthesis</keyword>
<dbReference type="Proteomes" id="UP000179245">
    <property type="component" value="Unassembled WGS sequence"/>
</dbReference>
<dbReference type="Gene3D" id="6.10.140.1950">
    <property type="match status" value="1"/>
</dbReference>
<dbReference type="InterPro" id="IPR050057">
    <property type="entry name" value="Prokaryotic/Mito_RF"/>
</dbReference>